<name>A0ABW0U177_9BACL</name>
<dbReference type="PANTHER" id="PTHR34822">
    <property type="entry name" value="GRPB DOMAIN PROTEIN (AFU_ORTHOLOGUE AFUA_1G01530)"/>
    <property type="match status" value="1"/>
</dbReference>
<comment type="caution">
    <text evidence="1">The sequence shown here is derived from an EMBL/GenBank/DDBJ whole genome shotgun (WGS) entry which is preliminary data.</text>
</comment>
<dbReference type="Proteomes" id="UP001596071">
    <property type="component" value="Unassembled WGS sequence"/>
</dbReference>
<proteinExistence type="predicted"/>
<dbReference type="InterPro" id="IPR007344">
    <property type="entry name" value="GrpB/CoaE"/>
</dbReference>
<evidence type="ECO:0000313" key="2">
    <source>
        <dbReference type="Proteomes" id="UP001596071"/>
    </source>
</evidence>
<accession>A0ABW0U177</accession>
<dbReference type="RefSeq" id="WP_381447526.1">
    <property type="nucleotide sequence ID" value="NZ_JBHSNP010000029.1"/>
</dbReference>
<sequence>MRKVEVMPFSERWSIDFEKEAAVLCAIFGSEMIEIHHIGSTSVHGLSAKPIIDIMPVVSDISLMDQYNIRMAVIGYEAKGENGIAGRRYFQKGGDERTHHVHIYESGSQEIERHLAFRNFLRVHPKRAKAYGDLKEKLAQQFPYDVEAYINGKAELAAQIEREAMEWDMNQKRG</sequence>
<protein>
    <submittedName>
        <fullName evidence="1">GrpB family protein</fullName>
    </submittedName>
</protein>
<dbReference type="Gene3D" id="3.30.460.10">
    <property type="entry name" value="Beta Polymerase, domain 2"/>
    <property type="match status" value="1"/>
</dbReference>
<dbReference type="InterPro" id="IPR043519">
    <property type="entry name" value="NT_sf"/>
</dbReference>
<organism evidence="1 2">
    <name type="scientific">Sporosarcina koreensis</name>
    <dbReference type="NCBI Taxonomy" id="334735"/>
    <lineage>
        <taxon>Bacteria</taxon>
        <taxon>Bacillati</taxon>
        <taxon>Bacillota</taxon>
        <taxon>Bacilli</taxon>
        <taxon>Bacillales</taxon>
        <taxon>Caryophanaceae</taxon>
        <taxon>Sporosarcina</taxon>
    </lineage>
</organism>
<dbReference type="SUPFAM" id="SSF81301">
    <property type="entry name" value="Nucleotidyltransferase"/>
    <property type="match status" value="1"/>
</dbReference>
<dbReference type="PANTHER" id="PTHR34822:SF1">
    <property type="entry name" value="GRPB FAMILY PROTEIN"/>
    <property type="match status" value="1"/>
</dbReference>
<dbReference type="EMBL" id="JBHSNP010000029">
    <property type="protein sequence ID" value="MFC5605060.1"/>
    <property type="molecule type" value="Genomic_DNA"/>
</dbReference>
<evidence type="ECO:0000313" key="1">
    <source>
        <dbReference type="EMBL" id="MFC5605060.1"/>
    </source>
</evidence>
<dbReference type="Pfam" id="PF04229">
    <property type="entry name" value="GrpB"/>
    <property type="match status" value="1"/>
</dbReference>
<keyword evidence="2" id="KW-1185">Reference proteome</keyword>
<gene>
    <name evidence="1" type="ORF">ACFPTP_17615</name>
</gene>
<reference evidence="2" key="1">
    <citation type="journal article" date="2019" name="Int. J. Syst. Evol. Microbiol.">
        <title>The Global Catalogue of Microorganisms (GCM) 10K type strain sequencing project: providing services to taxonomists for standard genome sequencing and annotation.</title>
        <authorList>
            <consortium name="The Broad Institute Genomics Platform"/>
            <consortium name="The Broad Institute Genome Sequencing Center for Infectious Disease"/>
            <person name="Wu L."/>
            <person name="Ma J."/>
        </authorList>
    </citation>
    <scope>NUCLEOTIDE SEQUENCE [LARGE SCALE GENOMIC DNA]</scope>
    <source>
        <strain evidence="2">KACC 11299</strain>
    </source>
</reference>